<dbReference type="EC" id="1.8.3.2" evidence="6"/>
<proteinExistence type="predicted"/>
<dbReference type="PROSITE" id="PS51324">
    <property type="entry name" value="ERV_ALR"/>
    <property type="match status" value="1"/>
</dbReference>
<keyword evidence="4 6" id="KW-0560">Oxidoreductase</keyword>
<evidence type="ECO:0000256" key="6">
    <source>
        <dbReference type="RuleBase" id="RU371123"/>
    </source>
</evidence>
<evidence type="ECO:0000256" key="1">
    <source>
        <dbReference type="ARBA" id="ARBA00001974"/>
    </source>
</evidence>
<comment type="catalytic activity">
    <reaction evidence="6">
        <text>2 R'C(R)SH + O2 = R'C(R)S-S(R)CR' + H2O2</text>
        <dbReference type="Rhea" id="RHEA:17357"/>
        <dbReference type="ChEBI" id="CHEBI:15379"/>
        <dbReference type="ChEBI" id="CHEBI:16240"/>
        <dbReference type="ChEBI" id="CHEBI:16520"/>
        <dbReference type="ChEBI" id="CHEBI:17412"/>
        <dbReference type="EC" id="1.8.3.2"/>
    </reaction>
</comment>
<dbReference type="InterPro" id="IPR017905">
    <property type="entry name" value="ERV/ALR_sulphydryl_oxidase"/>
</dbReference>
<dbReference type="InterPro" id="IPR039799">
    <property type="entry name" value="ALR/ERV"/>
</dbReference>
<dbReference type="AlphaFoldDB" id="A0A1I8FPF5"/>
<organism evidence="8 9">
    <name type="scientific">Macrostomum lignano</name>
    <dbReference type="NCBI Taxonomy" id="282301"/>
    <lineage>
        <taxon>Eukaryota</taxon>
        <taxon>Metazoa</taxon>
        <taxon>Spiralia</taxon>
        <taxon>Lophotrochozoa</taxon>
        <taxon>Platyhelminthes</taxon>
        <taxon>Rhabditophora</taxon>
        <taxon>Macrostomorpha</taxon>
        <taxon>Macrostomida</taxon>
        <taxon>Macrostomidae</taxon>
        <taxon>Macrostomum</taxon>
    </lineage>
</organism>
<dbReference type="PANTHER" id="PTHR12645">
    <property type="entry name" value="ALR/ERV"/>
    <property type="match status" value="1"/>
</dbReference>
<keyword evidence="5" id="KW-1015">Disulfide bond</keyword>
<evidence type="ECO:0000259" key="7">
    <source>
        <dbReference type="PROSITE" id="PS51324"/>
    </source>
</evidence>
<dbReference type="PANTHER" id="PTHR12645:SF0">
    <property type="entry name" value="FAD-LINKED SULFHYDRYL OXIDASE ALR"/>
    <property type="match status" value="1"/>
</dbReference>
<evidence type="ECO:0000256" key="5">
    <source>
        <dbReference type="ARBA" id="ARBA00023157"/>
    </source>
</evidence>
<protein>
    <recommendedName>
        <fullName evidence="6">Sulfhydryl oxidase</fullName>
        <ecNumber evidence="6">1.8.3.2</ecNumber>
    </recommendedName>
</protein>
<dbReference type="GO" id="GO:0050660">
    <property type="term" value="F:flavin adenine dinucleotide binding"/>
    <property type="evidence" value="ECO:0007669"/>
    <property type="project" value="TreeGrafter"/>
</dbReference>
<name>A0A1I8FPF5_9PLAT</name>
<evidence type="ECO:0000313" key="9">
    <source>
        <dbReference type="WBParaSite" id="maker-unitig_42166-snap-gene-0.1-mRNA-1"/>
    </source>
</evidence>
<evidence type="ECO:0000256" key="4">
    <source>
        <dbReference type="ARBA" id="ARBA00023002"/>
    </source>
</evidence>
<feature type="domain" description="ERV/ALR sulfhydryl oxidase" evidence="7">
    <location>
        <begin position="57"/>
        <end position="123"/>
    </location>
</feature>
<sequence length="123" mass="13474">PDNLARPLRVRNSADDADQAAGFVSATAATGDSQKPPGAAGRNPLLEGVCQSLHRHQRCARRCPWRKSWSVLHTLAALLPRTSRLPAQSADMDAFLRSFSRLFPCPHCSEEFQATLPIRDGRA</sequence>
<evidence type="ECO:0000256" key="2">
    <source>
        <dbReference type="ARBA" id="ARBA00022630"/>
    </source>
</evidence>
<dbReference type="Proteomes" id="UP000095280">
    <property type="component" value="Unplaced"/>
</dbReference>
<comment type="cofactor">
    <cofactor evidence="1 6">
        <name>FAD</name>
        <dbReference type="ChEBI" id="CHEBI:57692"/>
    </cofactor>
</comment>
<keyword evidence="8" id="KW-1185">Reference proteome</keyword>
<dbReference type="InterPro" id="IPR036774">
    <property type="entry name" value="ERV/ALR_sulphydryl_oxid_sf"/>
</dbReference>
<evidence type="ECO:0000313" key="8">
    <source>
        <dbReference type="Proteomes" id="UP000095280"/>
    </source>
</evidence>
<dbReference type="Pfam" id="PF04777">
    <property type="entry name" value="Evr1_Alr"/>
    <property type="match status" value="1"/>
</dbReference>
<keyword evidence="3 6" id="KW-0274">FAD</keyword>
<dbReference type="GO" id="GO:0016971">
    <property type="term" value="F:flavin-dependent sulfhydryl oxidase activity"/>
    <property type="evidence" value="ECO:0007669"/>
    <property type="project" value="InterPro"/>
</dbReference>
<dbReference type="SUPFAM" id="SSF69000">
    <property type="entry name" value="FAD-dependent thiol oxidase"/>
    <property type="match status" value="1"/>
</dbReference>
<evidence type="ECO:0000256" key="3">
    <source>
        <dbReference type="ARBA" id="ARBA00022827"/>
    </source>
</evidence>
<reference evidence="9" key="1">
    <citation type="submission" date="2016-11" db="UniProtKB">
        <authorList>
            <consortium name="WormBaseParasite"/>
        </authorList>
    </citation>
    <scope>IDENTIFICATION</scope>
</reference>
<accession>A0A1I8FPF5</accession>
<dbReference type="GO" id="GO:0005739">
    <property type="term" value="C:mitochondrion"/>
    <property type="evidence" value="ECO:0007669"/>
    <property type="project" value="TreeGrafter"/>
</dbReference>
<dbReference type="WBParaSite" id="maker-unitig_42166-snap-gene-0.1-mRNA-1">
    <property type="protein sequence ID" value="maker-unitig_42166-snap-gene-0.1-mRNA-1"/>
    <property type="gene ID" value="maker-unitig_42166-snap-gene-0.1"/>
</dbReference>
<keyword evidence="2 6" id="KW-0285">Flavoprotein</keyword>
<dbReference type="Gene3D" id="1.20.120.310">
    <property type="entry name" value="ERV/ALR sulfhydryl oxidase domain"/>
    <property type="match status" value="1"/>
</dbReference>